<dbReference type="AlphaFoldDB" id="A0A432P536"/>
<feature type="region of interest" description="Disordered" evidence="1">
    <location>
        <begin position="50"/>
        <end position="94"/>
    </location>
</feature>
<accession>A0A432P536</accession>
<gene>
    <name evidence="2" type="ORF">EFR84_08505</name>
</gene>
<evidence type="ECO:0000313" key="3">
    <source>
        <dbReference type="Proteomes" id="UP000278081"/>
    </source>
</evidence>
<organism evidence="2 3">
    <name type="scientific">Rhizobium chutanense</name>
    <dbReference type="NCBI Taxonomy" id="2035448"/>
    <lineage>
        <taxon>Bacteria</taxon>
        <taxon>Pseudomonadati</taxon>
        <taxon>Pseudomonadota</taxon>
        <taxon>Alphaproteobacteria</taxon>
        <taxon>Hyphomicrobiales</taxon>
        <taxon>Rhizobiaceae</taxon>
        <taxon>Rhizobium/Agrobacterium group</taxon>
        <taxon>Rhizobium</taxon>
    </lineage>
</organism>
<dbReference type="Proteomes" id="UP000278081">
    <property type="component" value="Unassembled WGS sequence"/>
</dbReference>
<reference evidence="2 3" key="1">
    <citation type="submission" date="2018-11" db="EMBL/GenBank/DDBJ databases">
        <title>Rhizobium chutanense sp. nov., isolated from root nodules of Phaseolus vulgaris in China.</title>
        <authorList>
            <person name="Huo Y."/>
        </authorList>
    </citation>
    <scope>NUCLEOTIDE SEQUENCE [LARGE SCALE GENOMIC DNA]</scope>
    <source>
        <strain evidence="2 3">C16</strain>
    </source>
</reference>
<proteinExistence type="predicted"/>
<protein>
    <submittedName>
        <fullName evidence="2">Uncharacterized protein</fullName>
    </submittedName>
</protein>
<feature type="compositionally biased region" description="Basic residues" evidence="1">
    <location>
        <begin position="76"/>
        <end position="94"/>
    </location>
</feature>
<evidence type="ECO:0000256" key="1">
    <source>
        <dbReference type="SAM" id="MobiDB-lite"/>
    </source>
</evidence>
<sequence length="94" mass="10983">MNQYVKRKSLSRPRTWAHWIPATSTGMRVERECLEQLITALVHTPFPLLQNYKPKKAGAPREATGLPPKKPFSERKRLRRQRRRGGVRPKVRLA</sequence>
<name>A0A432P536_9HYPH</name>
<comment type="caution">
    <text evidence="2">The sequence shown here is derived from an EMBL/GenBank/DDBJ whole genome shotgun (WGS) entry which is preliminary data.</text>
</comment>
<dbReference type="EMBL" id="RJTJ01000006">
    <property type="protein sequence ID" value="RUM07516.1"/>
    <property type="molecule type" value="Genomic_DNA"/>
</dbReference>
<evidence type="ECO:0000313" key="2">
    <source>
        <dbReference type="EMBL" id="RUM07516.1"/>
    </source>
</evidence>